<evidence type="ECO:0000256" key="7">
    <source>
        <dbReference type="RuleBase" id="RU363032"/>
    </source>
</evidence>
<comment type="similarity">
    <text evidence="7">Belongs to the binding-protein-dependent transport system permease family.</text>
</comment>
<feature type="transmembrane region" description="Helical" evidence="7">
    <location>
        <begin position="21"/>
        <end position="41"/>
    </location>
</feature>
<dbReference type="InterPro" id="IPR035906">
    <property type="entry name" value="MetI-like_sf"/>
</dbReference>
<dbReference type="InterPro" id="IPR000515">
    <property type="entry name" value="MetI-like"/>
</dbReference>
<evidence type="ECO:0000256" key="3">
    <source>
        <dbReference type="ARBA" id="ARBA00022475"/>
    </source>
</evidence>
<dbReference type="Gene3D" id="1.10.3720.10">
    <property type="entry name" value="MetI-like"/>
    <property type="match status" value="2"/>
</dbReference>
<feature type="transmembrane region" description="Helical" evidence="7">
    <location>
        <begin position="224"/>
        <end position="246"/>
    </location>
</feature>
<dbReference type="PANTHER" id="PTHR43005:SF1">
    <property type="entry name" value="SPERMIDINE_PUTRESCINE TRANSPORT SYSTEM PERMEASE PROTEIN"/>
    <property type="match status" value="1"/>
</dbReference>
<evidence type="ECO:0000259" key="8">
    <source>
        <dbReference type="PROSITE" id="PS50928"/>
    </source>
</evidence>
<keyword evidence="5 7" id="KW-1133">Transmembrane helix</keyword>
<feature type="transmembrane region" description="Helical" evidence="7">
    <location>
        <begin position="77"/>
        <end position="103"/>
    </location>
</feature>
<dbReference type="EMBL" id="BAABBV010000001">
    <property type="protein sequence ID" value="GAA4159461.1"/>
    <property type="molecule type" value="Genomic_DNA"/>
</dbReference>
<name>A0ABP7ZIZ7_9MICO</name>
<evidence type="ECO:0000256" key="6">
    <source>
        <dbReference type="ARBA" id="ARBA00023136"/>
    </source>
</evidence>
<evidence type="ECO:0000313" key="10">
    <source>
        <dbReference type="Proteomes" id="UP001415169"/>
    </source>
</evidence>
<evidence type="ECO:0000256" key="5">
    <source>
        <dbReference type="ARBA" id="ARBA00022989"/>
    </source>
</evidence>
<feature type="transmembrane region" description="Helical" evidence="7">
    <location>
        <begin position="444"/>
        <end position="467"/>
    </location>
</feature>
<proteinExistence type="inferred from homology"/>
<keyword evidence="3" id="KW-1003">Cell membrane</keyword>
<feature type="transmembrane region" description="Helical" evidence="7">
    <location>
        <begin position="414"/>
        <end position="438"/>
    </location>
</feature>
<dbReference type="PROSITE" id="PS50928">
    <property type="entry name" value="ABC_TM1"/>
    <property type="match status" value="2"/>
</dbReference>
<accession>A0ABP7ZIZ7</accession>
<reference evidence="9" key="1">
    <citation type="journal article" date="2014" name="Int. J. Syst. Evol. Microbiol.">
        <title>Complete genome of a new Firmicutes species belonging to the dominant human colonic microbiota ('Ruminococcus bicirculans') reveals two chromosomes and a selective capacity to utilize plant glucans.</title>
        <authorList>
            <consortium name="NISC Comparative Sequencing Program"/>
            <person name="Wegmann U."/>
            <person name="Louis P."/>
            <person name="Goesmann A."/>
            <person name="Henrissat B."/>
            <person name="Duncan S.H."/>
            <person name="Flint H.J."/>
        </authorList>
    </citation>
    <scope>NUCLEOTIDE SEQUENCE</scope>
    <source>
        <strain evidence="9">JCM 17590</strain>
    </source>
</reference>
<feature type="domain" description="ABC transmembrane type-1" evidence="8">
    <location>
        <begin position="376"/>
        <end position="568"/>
    </location>
</feature>
<feature type="transmembrane region" description="Helical" evidence="7">
    <location>
        <begin position="266"/>
        <end position="295"/>
    </location>
</feature>
<keyword evidence="6 7" id="KW-0472">Membrane</keyword>
<dbReference type="CDD" id="cd06261">
    <property type="entry name" value="TM_PBP2"/>
    <property type="match status" value="2"/>
</dbReference>
<evidence type="ECO:0000256" key="4">
    <source>
        <dbReference type="ARBA" id="ARBA00022692"/>
    </source>
</evidence>
<feature type="transmembrane region" description="Helical" evidence="7">
    <location>
        <begin position="537"/>
        <end position="558"/>
    </location>
</feature>
<keyword evidence="4 7" id="KW-0812">Transmembrane</keyword>
<gene>
    <name evidence="9" type="ORF">GCM10022286_13880</name>
</gene>
<feature type="transmembrane region" description="Helical" evidence="7">
    <location>
        <begin position="158"/>
        <end position="175"/>
    </location>
</feature>
<organism evidence="9 10">
    <name type="scientific">Gryllotalpicola daejeonensis</name>
    <dbReference type="NCBI Taxonomy" id="993087"/>
    <lineage>
        <taxon>Bacteria</taxon>
        <taxon>Bacillati</taxon>
        <taxon>Actinomycetota</taxon>
        <taxon>Actinomycetes</taxon>
        <taxon>Micrococcales</taxon>
        <taxon>Microbacteriaceae</taxon>
        <taxon>Gryllotalpicola</taxon>
    </lineage>
</organism>
<feature type="transmembrane region" description="Helical" evidence="7">
    <location>
        <begin position="379"/>
        <end position="402"/>
    </location>
</feature>
<comment type="caution">
    <text evidence="9">The sequence shown here is derived from an EMBL/GenBank/DDBJ whole genome shotgun (WGS) entry which is preliminary data.</text>
</comment>
<feature type="transmembrane region" description="Helical" evidence="7">
    <location>
        <begin position="488"/>
        <end position="513"/>
    </location>
</feature>
<dbReference type="PANTHER" id="PTHR43005">
    <property type="entry name" value="BLR7065 PROTEIN"/>
    <property type="match status" value="1"/>
</dbReference>
<protein>
    <recommendedName>
        <fullName evidence="8">ABC transmembrane type-1 domain-containing protein</fullName>
    </recommendedName>
</protein>
<evidence type="ECO:0000313" key="9">
    <source>
        <dbReference type="EMBL" id="GAA4159461.1"/>
    </source>
</evidence>
<feature type="transmembrane region" description="Helical" evidence="7">
    <location>
        <begin position="326"/>
        <end position="343"/>
    </location>
</feature>
<evidence type="ECO:0000256" key="2">
    <source>
        <dbReference type="ARBA" id="ARBA00022448"/>
    </source>
</evidence>
<dbReference type="Pfam" id="PF00528">
    <property type="entry name" value="BPD_transp_1"/>
    <property type="match status" value="2"/>
</dbReference>
<comment type="subcellular location">
    <subcellularLocation>
        <location evidence="1 7">Cell membrane</location>
        <topology evidence="1 7">Multi-pass membrane protein</topology>
    </subcellularLocation>
</comment>
<feature type="domain" description="ABC transmembrane type-1" evidence="8">
    <location>
        <begin position="78"/>
        <end position="294"/>
    </location>
</feature>
<sequence length="568" mass="61544">MECRVSVQIARRGASRLNRTLLLLAVPCAVLVLVLNIYPLGSAVWESLNHGDLIGAAPFVGLRNYAYLLTFSEFWRAVLFTAVYVACGVFGGWALGLALALLLRTRVPLAGVWRALLMLPWIVPNIISLGFGWNWLMNDKGSPVLLVLRALGDTHPDVLAHPLFAQIVVCACRVWQSYPFMLLMMSSALASVDGSAYEAAQVDGAGRWKILTRITLPMISKTSYVAWILMAIFCLNDFQSIAALTGGDPQGATRTLILFAWEWGNFAHFGTGVGYATATGVLMTIVLVAVSVVLYRRTQRPGADWAVAADGVGGFTGLSGSAKGRWWRLLMIIVITVILLTPLKEVLYQFVLGGGSAAGFFANIAASFAASTLPMLERSLVLASVTIVVCLIVAAPAGYAIARGRGKLLGAIRAVIFTVQSFPVLLLLWPMFMMFYWIQLLDTFVSVQIGHIAMALGFATWMFSAFVQSLPTELEEAAWTDGCSVVGAFFRVVLPSAVPAVISTGLFVFLLSWGDWQIAGNILITNANYPLAKGDPISFVFIVLPVVLFFALNRYFSLGGVATSFSRR</sequence>
<evidence type="ECO:0000256" key="1">
    <source>
        <dbReference type="ARBA" id="ARBA00004651"/>
    </source>
</evidence>
<keyword evidence="2 7" id="KW-0813">Transport</keyword>
<reference evidence="9" key="2">
    <citation type="submission" date="2023-12" db="EMBL/GenBank/DDBJ databases">
        <authorList>
            <person name="Sun Q."/>
            <person name="Inoue M."/>
        </authorList>
    </citation>
    <scope>NUCLEOTIDE SEQUENCE</scope>
    <source>
        <strain evidence="9">JCM 17590</strain>
    </source>
</reference>
<dbReference type="Proteomes" id="UP001415169">
    <property type="component" value="Unassembled WGS sequence"/>
</dbReference>
<feature type="transmembrane region" description="Helical" evidence="7">
    <location>
        <begin position="115"/>
        <end position="136"/>
    </location>
</feature>
<keyword evidence="10" id="KW-1185">Reference proteome</keyword>
<dbReference type="SUPFAM" id="SSF161098">
    <property type="entry name" value="MetI-like"/>
    <property type="match status" value="2"/>
</dbReference>